<dbReference type="Proteomes" id="UP000479000">
    <property type="component" value="Unassembled WGS sequence"/>
</dbReference>
<gene>
    <name evidence="1" type="ORF">NTEN_LOCUS19309</name>
</gene>
<keyword evidence="2" id="KW-1185">Reference proteome</keyword>
<reference evidence="1 2" key="1">
    <citation type="submission" date="2020-02" db="EMBL/GenBank/DDBJ databases">
        <authorList>
            <person name="Ferguson B K."/>
        </authorList>
    </citation>
    <scope>NUCLEOTIDE SEQUENCE [LARGE SCALE GENOMIC DNA]</scope>
</reference>
<dbReference type="EMBL" id="CADCXU010028242">
    <property type="protein sequence ID" value="CAB0014908.1"/>
    <property type="molecule type" value="Genomic_DNA"/>
</dbReference>
<evidence type="ECO:0000313" key="2">
    <source>
        <dbReference type="Proteomes" id="UP000479000"/>
    </source>
</evidence>
<protein>
    <submittedName>
        <fullName evidence="1">Uncharacterized protein</fullName>
    </submittedName>
</protein>
<name>A0A6H5HD88_9HEMI</name>
<proteinExistence type="predicted"/>
<organism evidence="1 2">
    <name type="scientific">Nesidiocoris tenuis</name>
    <dbReference type="NCBI Taxonomy" id="355587"/>
    <lineage>
        <taxon>Eukaryota</taxon>
        <taxon>Metazoa</taxon>
        <taxon>Ecdysozoa</taxon>
        <taxon>Arthropoda</taxon>
        <taxon>Hexapoda</taxon>
        <taxon>Insecta</taxon>
        <taxon>Pterygota</taxon>
        <taxon>Neoptera</taxon>
        <taxon>Paraneoptera</taxon>
        <taxon>Hemiptera</taxon>
        <taxon>Heteroptera</taxon>
        <taxon>Panheteroptera</taxon>
        <taxon>Cimicomorpha</taxon>
        <taxon>Miridae</taxon>
        <taxon>Dicyphina</taxon>
        <taxon>Nesidiocoris</taxon>
    </lineage>
</organism>
<accession>A0A6H5HD88</accession>
<dbReference type="AlphaFoldDB" id="A0A6H5HD88"/>
<sequence>MQRVDTEHHWCFYRGINSKRVWSRKSPRRTPRGKPVTHEGLCDTRRFSPLGDLKDLFTETTQE</sequence>
<evidence type="ECO:0000313" key="1">
    <source>
        <dbReference type="EMBL" id="CAB0014908.1"/>
    </source>
</evidence>
<feature type="non-terminal residue" evidence="1">
    <location>
        <position position="63"/>
    </location>
</feature>